<dbReference type="GO" id="GO:0003676">
    <property type="term" value="F:nucleic acid binding"/>
    <property type="evidence" value="ECO:0007669"/>
    <property type="project" value="InterPro"/>
</dbReference>
<dbReference type="AlphaFoldDB" id="A0A131Y443"/>
<evidence type="ECO:0008006" key="2">
    <source>
        <dbReference type="Google" id="ProtNLM"/>
    </source>
</evidence>
<sequence>FLCGRVGHRATDCLSRPEQRHRICQICQRPGHDAKACFQQKGDTTRLSCFMVSESGGTECEFEESHIHDDETHNMEHKNEALMSVVYEIKERQLKGCMPVEHEPL</sequence>
<evidence type="ECO:0000313" key="1">
    <source>
        <dbReference type="EMBL" id="JAP73617.1"/>
    </source>
</evidence>
<dbReference type="InterPro" id="IPR036875">
    <property type="entry name" value="Znf_CCHC_sf"/>
</dbReference>
<organism evidence="1">
    <name type="scientific">Ixodes ricinus</name>
    <name type="common">Common tick</name>
    <name type="synonym">Acarus ricinus</name>
    <dbReference type="NCBI Taxonomy" id="34613"/>
    <lineage>
        <taxon>Eukaryota</taxon>
        <taxon>Metazoa</taxon>
        <taxon>Ecdysozoa</taxon>
        <taxon>Arthropoda</taxon>
        <taxon>Chelicerata</taxon>
        <taxon>Arachnida</taxon>
        <taxon>Acari</taxon>
        <taxon>Parasitiformes</taxon>
        <taxon>Ixodida</taxon>
        <taxon>Ixodoidea</taxon>
        <taxon>Ixodidae</taxon>
        <taxon>Ixodinae</taxon>
        <taxon>Ixodes</taxon>
    </lineage>
</organism>
<feature type="non-terminal residue" evidence="1">
    <location>
        <position position="1"/>
    </location>
</feature>
<accession>A0A131Y443</accession>
<proteinExistence type="evidence at transcript level"/>
<name>A0A131Y443_IXORI</name>
<dbReference type="Gene3D" id="4.10.60.10">
    <property type="entry name" value="Zinc finger, CCHC-type"/>
    <property type="match status" value="1"/>
</dbReference>
<dbReference type="GO" id="GO:0008270">
    <property type="term" value="F:zinc ion binding"/>
    <property type="evidence" value="ECO:0007669"/>
    <property type="project" value="InterPro"/>
</dbReference>
<protein>
    <recommendedName>
        <fullName evidence="2">CCHC-type domain-containing protein</fullName>
    </recommendedName>
</protein>
<dbReference type="EMBL" id="GEFM01002179">
    <property type="protein sequence ID" value="JAP73617.1"/>
    <property type="molecule type" value="mRNA"/>
</dbReference>
<reference evidence="1" key="1">
    <citation type="submission" date="2016-02" db="EMBL/GenBank/DDBJ databases">
        <title>RNAseq analyses of the midgut from blood- or serum-fed Ixodes ricinus ticks.</title>
        <authorList>
            <person name="Perner J."/>
            <person name="Provaznik J."/>
            <person name="Schrenkova J."/>
            <person name="Urbanova V."/>
            <person name="Ribeiro J.M."/>
            <person name="Kopacek P."/>
        </authorList>
    </citation>
    <scope>NUCLEOTIDE SEQUENCE</scope>
    <source>
        <tissue evidence="1">Gut</tissue>
    </source>
</reference>
<dbReference type="SUPFAM" id="SSF57756">
    <property type="entry name" value="Retrovirus zinc finger-like domains"/>
    <property type="match status" value="1"/>
</dbReference>
<feature type="non-terminal residue" evidence="1">
    <location>
        <position position="105"/>
    </location>
</feature>